<evidence type="ECO:0000313" key="1">
    <source>
        <dbReference type="EMBL" id="KAE8244347.1"/>
    </source>
</evidence>
<dbReference type="EMBL" id="LWDF02000669">
    <property type="protein sequence ID" value="KAE8244347.1"/>
    <property type="molecule type" value="Genomic_DNA"/>
</dbReference>
<keyword evidence="2" id="KW-1185">Reference proteome</keyword>
<name>A0A8T8SN45_9BASI</name>
<proteinExistence type="predicted"/>
<dbReference type="AlphaFoldDB" id="A0A8T8SN45"/>
<reference evidence="1" key="1">
    <citation type="submission" date="2016-04" db="EMBL/GenBank/DDBJ databases">
        <authorList>
            <person name="Nguyen H.D."/>
            <person name="Samba Siva P."/>
            <person name="Cullis J."/>
            <person name="Levesque C.A."/>
            <person name="Hambleton S."/>
        </authorList>
    </citation>
    <scope>NUCLEOTIDE SEQUENCE</scope>
    <source>
        <strain evidence="1">DAOMC 236416</strain>
    </source>
</reference>
<gene>
    <name evidence="1" type="ORF">A4X13_0g6660</name>
</gene>
<evidence type="ECO:0000313" key="2">
    <source>
        <dbReference type="Proteomes" id="UP000077521"/>
    </source>
</evidence>
<feature type="non-terminal residue" evidence="1">
    <location>
        <position position="106"/>
    </location>
</feature>
<reference evidence="1" key="2">
    <citation type="journal article" date="2019" name="IMA Fungus">
        <title>Genome sequencing and comparison of five Tilletia species to identify candidate genes for the detection of regulated species infecting wheat.</title>
        <authorList>
            <person name="Nguyen H.D.T."/>
            <person name="Sultana T."/>
            <person name="Kesanakurti P."/>
            <person name="Hambleton S."/>
        </authorList>
    </citation>
    <scope>NUCLEOTIDE SEQUENCE</scope>
    <source>
        <strain evidence="1">DAOMC 236416</strain>
    </source>
</reference>
<dbReference type="Proteomes" id="UP000077521">
    <property type="component" value="Unassembled WGS sequence"/>
</dbReference>
<protein>
    <submittedName>
        <fullName evidence="1">Uncharacterized protein</fullName>
    </submittedName>
</protein>
<sequence>IDSHTYTLRPSVALVLIVTASSFHPGNHSLCEGSDRSCLLCAPDLPVHLICRSCATQSLGPENRLDIWIRGQPYVAHLIRIVSFKAGSTKRPDLLALICASFFPSP</sequence>
<organism evidence="1 2">
    <name type="scientific">Tilletia indica</name>
    <dbReference type="NCBI Taxonomy" id="43049"/>
    <lineage>
        <taxon>Eukaryota</taxon>
        <taxon>Fungi</taxon>
        <taxon>Dikarya</taxon>
        <taxon>Basidiomycota</taxon>
        <taxon>Ustilaginomycotina</taxon>
        <taxon>Exobasidiomycetes</taxon>
        <taxon>Tilletiales</taxon>
        <taxon>Tilletiaceae</taxon>
        <taxon>Tilletia</taxon>
    </lineage>
</organism>
<comment type="caution">
    <text evidence="1">The sequence shown here is derived from an EMBL/GenBank/DDBJ whole genome shotgun (WGS) entry which is preliminary data.</text>
</comment>
<accession>A0A8T8SN45</accession>